<dbReference type="Pfam" id="PF00520">
    <property type="entry name" value="Ion_trans"/>
    <property type="match status" value="1"/>
</dbReference>
<dbReference type="PANTHER" id="PTHR10217">
    <property type="entry name" value="VOLTAGE AND LIGAND GATED POTASSIUM CHANNEL"/>
    <property type="match status" value="1"/>
</dbReference>
<dbReference type="PANTHER" id="PTHR10217:SF435">
    <property type="entry name" value="POTASSIUM VOLTAGE-GATED CHANNEL PROTEIN EAG"/>
    <property type="match status" value="1"/>
</dbReference>
<dbReference type="SUPFAM" id="SSF51206">
    <property type="entry name" value="cAMP-binding domain-like"/>
    <property type="match status" value="1"/>
</dbReference>
<dbReference type="InterPro" id="IPR014710">
    <property type="entry name" value="RmlC-like_jellyroll"/>
</dbReference>
<reference evidence="10 11" key="1">
    <citation type="submission" date="2018-07" db="EMBL/GenBank/DDBJ databases">
        <title>The complete nuclear genome of the prasinophyte Chloropicon primus (CCMP1205).</title>
        <authorList>
            <person name="Pombert J.-F."/>
            <person name="Otis C."/>
            <person name="Turmel M."/>
            <person name="Lemieux C."/>
        </authorList>
    </citation>
    <scope>NUCLEOTIDE SEQUENCE [LARGE SCALE GENOMIC DNA]</scope>
    <source>
        <strain evidence="10 11">CCMP1205</strain>
    </source>
</reference>
<feature type="compositionally biased region" description="Basic and acidic residues" evidence="7">
    <location>
        <begin position="645"/>
        <end position="657"/>
    </location>
</feature>
<evidence type="ECO:0000256" key="2">
    <source>
        <dbReference type="ARBA" id="ARBA00022448"/>
    </source>
</evidence>
<evidence type="ECO:0000313" key="11">
    <source>
        <dbReference type="Proteomes" id="UP000316726"/>
    </source>
</evidence>
<evidence type="ECO:0000259" key="9">
    <source>
        <dbReference type="PROSITE" id="PS50042"/>
    </source>
</evidence>
<evidence type="ECO:0000256" key="5">
    <source>
        <dbReference type="ARBA" id="ARBA00023065"/>
    </source>
</evidence>
<evidence type="ECO:0000256" key="8">
    <source>
        <dbReference type="SAM" id="Phobius"/>
    </source>
</evidence>
<keyword evidence="10" id="KW-0675">Receptor</keyword>
<sequence length="669" mass="74890">MASMAQSVAVLDASKKADFARNDRRGSVGTGMTFERDGQHSPRQAQPGKVRVVKGGSETAGSQYVKAPASFFKNVMAKAPSFRSVNKWSNDNVIEETDSSSSLDSCFQVLKEWWDKIPLRHVKIIRPDSKNKRNWVRVIMCATLYSVTLNPIQLAFNTANTTLPITIIDVICDALFMLDIYILLRTAVVLDNKFLKSSTHIRNHHLKSANFYFDVVSSFPTGIVQLIYPSNAWRTVRILKVLRLSKVGRILKEFSPDKFNTSDMQRLLILLFYLLVATHLNACAFIMINRLNDWPSHFFIPGVDPDDLYQTYTGSVCWALMSLTGIGAILTPITIDENIFVLVNILVGVFVYAIILGNVYSTLANYQYLETAYLRKVSSVLEFCKYRNVPEETQKKVTMYYRLMWSRNKGIQDALLLEDMTKPLRQEILMHSFKNIFNKCKWVKTASEHHKKILAENLRNEIYMPREVIVNAGESPLMVYMISRGTIGVIGSTTGSSGKGKGQELVGILKDGCVYGAFHIAKNFLHNATLKTQTFVEVAVLHANDYIELKHVIPELQALEDKHLEQEVGDIIVSKKKKNSPSTVSNMNLGRQFVNTHRRDSLANKLLGILGSYGGGGASNKIKPADGVVNITDLDQKASAGTTDELFKAKDQDHTDGNAEGNEDEGPSK</sequence>
<dbReference type="PROSITE" id="PS50042">
    <property type="entry name" value="CNMP_BINDING_3"/>
    <property type="match status" value="1"/>
</dbReference>
<dbReference type="InterPro" id="IPR000595">
    <property type="entry name" value="cNMP-bd_dom"/>
</dbReference>
<keyword evidence="6 8" id="KW-0472">Membrane</keyword>
<dbReference type="AlphaFoldDB" id="A0A5B8ML10"/>
<feature type="region of interest" description="Disordered" evidence="7">
    <location>
        <begin position="642"/>
        <end position="669"/>
    </location>
</feature>
<keyword evidence="3 8" id="KW-0812">Transmembrane</keyword>
<dbReference type="GO" id="GO:0042391">
    <property type="term" value="P:regulation of membrane potential"/>
    <property type="evidence" value="ECO:0007669"/>
    <property type="project" value="TreeGrafter"/>
</dbReference>
<dbReference type="GO" id="GO:0005886">
    <property type="term" value="C:plasma membrane"/>
    <property type="evidence" value="ECO:0007669"/>
    <property type="project" value="TreeGrafter"/>
</dbReference>
<dbReference type="InterPro" id="IPR050818">
    <property type="entry name" value="KCNH_animal-type"/>
</dbReference>
<feature type="transmembrane region" description="Helical" evidence="8">
    <location>
        <begin position="135"/>
        <end position="156"/>
    </location>
</feature>
<feature type="transmembrane region" description="Helical" evidence="8">
    <location>
        <begin position="308"/>
        <end position="330"/>
    </location>
</feature>
<dbReference type="InterPro" id="IPR005821">
    <property type="entry name" value="Ion_trans_dom"/>
</dbReference>
<dbReference type="GO" id="GO:0005249">
    <property type="term" value="F:voltage-gated potassium channel activity"/>
    <property type="evidence" value="ECO:0007669"/>
    <property type="project" value="TreeGrafter"/>
</dbReference>
<dbReference type="OrthoDB" id="421226at2759"/>
<evidence type="ECO:0000256" key="1">
    <source>
        <dbReference type="ARBA" id="ARBA00004141"/>
    </source>
</evidence>
<dbReference type="Proteomes" id="UP000316726">
    <property type="component" value="Chromosome 5"/>
</dbReference>
<feature type="transmembrane region" description="Helical" evidence="8">
    <location>
        <begin position="267"/>
        <end position="288"/>
    </location>
</feature>
<dbReference type="Gene3D" id="2.60.120.10">
    <property type="entry name" value="Jelly Rolls"/>
    <property type="match status" value="1"/>
</dbReference>
<proteinExistence type="predicted"/>
<dbReference type="Gene3D" id="1.10.287.70">
    <property type="match status" value="1"/>
</dbReference>
<comment type="subcellular location">
    <subcellularLocation>
        <location evidence="1">Membrane</location>
        <topology evidence="1">Multi-pass membrane protein</topology>
    </subcellularLocation>
</comment>
<organism evidence="10 11">
    <name type="scientific">Chloropicon primus</name>
    <dbReference type="NCBI Taxonomy" id="1764295"/>
    <lineage>
        <taxon>Eukaryota</taxon>
        <taxon>Viridiplantae</taxon>
        <taxon>Chlorophyta</taxon>
        <taxon>Chloropicophyceae</taxon>
        <taxon>Chloropicales</taxon>
        <taxon>Chloropicaceae</taxon>
        <taxon>Chloropicon</taxon>
    </lineage>
</organism>
<gene>
    <name evidence="10" type="ORF">A3770_05p36740</name>
</gene>
<keyword evidence="4 8" id="KW-1133">Transmembrane helix</keyword>
<name>A0A5B8ML10_9CHLO</name>
<feature type="domain" description="Cyclic nucleotide-binding" evidence="9">
    <location>
        <begin position="442"/>
        <end position="549"/>
    </location>
</feature>
<accession>A0A5B8ML10</accession>
<dbReference type="EMBL" id="CP031038">
    <property type="protein sequence ID" value="QDZ21156.1"/>
    <property type="molecule type" value="Genomic_DNA"/>
</dbReference>
<dbReference type="InterPro" id="IPR018490">
    <property type="entry name" value="cNMP-bd_dom_sf"/>
</dbReference>
<feature type="transmembrane region" description="Helical" evidence="8">
    <location>
        <begin position="162"/>
        <end position="184"/>
    </location>
</feature>
<keyword evidence="5" id="KW-0406">Ion transport</keyword>
<keyword evidence="2" id="KW-0813">Transport</keyword>
<evidence type="ECO:0000313" key="10">
    <source>
        <dbReference type="EMBL" id="QDZ21156.1"/>
    </source>
</evidence>
<evidence type="ECO:0000256" key="4">
    <source>
        <dbReference type="ARBA" id="ARBA00022989"/>
    </source>
</evidence>
<keyword evidence="11" id="KW-1185">Reference proteome</keyword>
<evidence type="ECO:0000256" key="7">
    <source>
        <dbReference type="SAM" id="MobiDB-lite"/>
    </source>
</evidence>
<feature type="region of interest" description="Disordered" evidence="7">
    <location>
        <begin position="21"/>
        <end position="54"/>
    </location>
</feature>
<evidence type="ECO:0000256" key="3">
    <source>
        <dbReference type="ARBA" id="ARBA00022692"/>
    </source>
</evidence>
<evidence type="ECO:0000256" key="6">
    <source>
        <dbReference type="ARBA" id="ARBA00023136"/>
    </source>
</evidence>
<dbReference type="SUPFAM" id="SSF81324">
    <property type="entry name" value="Voltage-gated potassium channels"/>
    <property type="match status" value="1"/>
</dbReference>
<dbReference type="Gene3D" id="1.10.287.630">
    <property type="entry name" value="Helix hairpin bin"/>
    <property type="match status" value="1"/>
</dbReference>
<feature type="transmembrane region" description="Helical" evidence="8">
    <location>
        <begin position="339"/>
        <end position="360"/>
    </location>
</feature>
<protein>
    <submittedName>
        <fullName evidence="10">Subunit alpha of cyclic nucleotide-gated channel cone photoreceptor</fullName>
    </submittedName>
</protein>
<dbReference type="STRING" id="1764295.A0A5B8ML10"/>